<evidence type="ECO:0000313" key="2">
    <source>
        <dbReference type="EMBL" id="ADV27213.1"/>
    </source>
</evidence>
<evidence type="ECO:0000259" key="1">
    <source>
        <dbReference type="PROSITE" id="PS51729"/>
    </source>
</evidence>
<reference evidence="2 3" key="1">
    <citation type="submission" date="2011-01" db="EMBL/GenBank/DDBJ databases">
        <title>Complete sequence of Pseudoxanthomonas suwonensis 11-1.</title>
        <authorList>
            <consortium name="US DOE Joint Genome Institute"/>
            <person name="Lucas S."/>
            <person name="Copeland A."/>
            <person name="Lapidus A."/>
            <person name="Cheng J.-F."/>
            <person name="Goodwin L."/>
            <person name="Pitluck S."/>
            <person name="Teshima H."/>
            <person name="Detter J.C."/>
            <person name="Han C."/>
            <person name="Tapia R."/>
            <person name="Land M."/>
            <person name="Hauser L."/>
            <person name="Kyrpides N."/>
            <person name="Ivanova N."/>
            <person name="Ovchinnikova G."/>
            <person name="Siebers A.K."/>
            <person name="Allgaier M."/>
            <person name="Thelen M.P."/>
            <person name="Hugenholtz P."/>
            <person name="Gladden J."/>
            <person name="Woyke T."/>
        </authorList>
    </citation>
    <scope>NUCLEOTIDE SEQUENCE [LARGE SCALE GENOMIC DNA]</scope>
    <source>
        <strain evidence="3">11-1</strain>
    </source>
</reference>
<dbReference type="InterPro" id="IPR045057">
    <property type="entry name" value="Gcn5-rel_NAT"/>
</dbReference>
<evidence type="ECO:0000313" key="3">
    <source>
        <dbReference type="Proteomes" id="UP000008632"/>
    </source>
</evidence>
<dbReference type="KEGG" id="psu:Psesu_1366"/>
<proteinExistence type="predicted"/>
<dbReference type="PROSITE" id="PS51729">
    <property type="entry name" value="GNAT_YJDJ"/>
    <property type="match status" value="1"/>
</dbReference>
<dbReference type="RefSeq" id="WP_013535042.1">
    <property type="nucleotide sequence ID" value="NC_014924.1"/>
</dbReference>
<dbReference type="OrthoDB" id="9813275at2"/>
<organism evidence="2 3">
    <name type="scientific">Pseudoxanthomonas suwonensis (strain 11-1)</name>
    <dbReference type="NCBI Taxonomy" id="743721"/>
    <lineage>
        <taxon>Bacteria</taxon>
        <taxon>Pseudomonadati</taxon>
        <taxon>Pseudomonadota</taxon>
        <taxon>Gammaproteobacteria</taxon>
        <taxon>Lysobacterales</taxon>
        <taxon>Lysobacteraceae</taxon>
        <taxon>Pseudoxanthomonas</taxon>
    </lineage>
</organism>
<dbReference type="PANTHER" id="PTHR31435:SF9">
    <property type="entry name" value="PROTEIN NATD1"/>
    <property type="match status" value="1"/>
</dbReference>
<name>E6WSJ9_PSEUU</name>
<dbReference type="Gene3D" id="3.40.630.30">
    <property type="match status" value="1"/>
</dbReference>
<dbReference type="STRING" id="743721.Psesu_1366"/>
<dbReference type="EMBL" id="CP002446">
    <property type="protein sequence ID" value="ADV27213.1"/>
    <property type="molecule type" value="Genomic_DNA"/>
</dbReference>
<dbReference type="eggNOG" id="COG2388">
    <property type="taxonomic scope" value="Bacteria"/>
</dbReference>
<dbReference type="SUPFAM" id="SSF55729">
    <property type="entry name" value="Acyl-CoA N-acyltransferases (Nat)"/>
    <property type="match status" value="1"/>
</dbReference>
<gene>
    <name evidence="2" type="ordered locus">Psesu_1366</name>
</gene>
<dbReference type="AlphaFoldDB" id="E6WSJ9"/>
<dbReference type="HOGENOM" id="CLU_132888_0_2_6"/>
<sequence length="94" mass="10205">MTTNPEIHHDANAHRFRTEVEGEVAELSYRLDGGLLVIDHTWVPEAIGGRGIAGELVRTAFEHARGAGLRVVPACSYAASWVTRHPEFADTLAG</sequence>
<dbReference type="Proteomes" id="UP000008632">
    <property type="component" value="Chromosome"/>
</dbReference>
<dbReference type="PANTHER" id="PTHR31435">
    <property type="entry name" value="PROTEIN NATD1"/>
    <property type="match status" value="1"/>
</dbReference>
<protein>
    <recommendedName>
        <fullName evidence="1">N-acetyltransferase domain-containing protein</fullName>
    </recommendedName>
</protein>
<feature type="domain" description="N-acetyltransferase" evidence="1">
    <location>
        <begin position="8"/>
        <end position="93"/>
    </location>
</feature>
<keyword evidence="3" id="KW-1185">Reference proteome</keyword>
<dbReference type="Pfam" id="PF14542">
    <property type="entry name" value="Acetyltransf_CG"/>
    <property type="match status" value="1"/>
</dbReference>
<accession>E6WSJ9</accession>
<dbReference type="InterPro" id="IPR031165">
    <property type="entry name" value="GNAT_YJDJ"/>
</dbReference>
<dbReference type="InterPro" id="IPR016181">
    <property type="entry name" value="Acyl_CoA_acyltransferase"/>
</dbReference>